<name>A0A0N5ACE1_9BILA</name>
<dbReference type="STRING" id="451379.A0A0N5ACE1"/>
<accession>A0A0N5ACE1</accession>
<proteinExistence type="predicted"/>
<keyword evidence="2" id="KW-1185">Reference proteome</keyword>
<evidence type="ECO:0000313" key="3">
    <source>
        <dbReference type="WBParaSite" id="SMUV_0000181701-mRNA-1"/>
    </source>
</evidence>
<feature type="transmembrane region" description="Helical" evidence="1">
    <location>
        <begin position="33"/>
        <end position="55"/>
    </location>
</feature>
<dbReference type="WBParaSite" id="SMUV_0000181701-mRNA-1">
    <property type="protein sequence ID" value="SMUV_0000181701-mRNA-1"/>
    <property type="gene ID" value="SMUV_0000181701"/>
</dbReference>
<keyword evidence="1" id="KW-0472">Membrane</keyword>
<keyword evidence="1" id="KW-1133">Transmembrane helix</keyword>
<feature type="transmembrane region" description="Helical" evidence="1">
    <location>
        <begin position="134"/>
        <end position="155"/>
    </location>
</feature>
<dbReference type="Proteomes" id="UP000046393">
    <property type="component" value="Unplaced"/>
</dbReference>
<sequence length="223" mass="26449">MTGGGLLTRWRFTRLERVCNVYLALSISLMTNLLIWLSLILSLICVPSTIIVPLIHSKIPTVHKAKERSQNYRPWSKRNRDGKLTFRHRLARFIKAFEAFLAILFIFITVHSGFKYFREEVLAFSRRTLITVVFWIFLIEPIKALICAAVVTRYFKDYTLIRTYEMEAIDCLKKQNKTMQNITDSVECKVSFYKESEDDHGQRLPFLHKSYETRERRMRDEQL</sequence>
<protein>
    <submittedName>
        <fullName evidence="3">G_PROTEIN_RECEP_F1_2 domain-containing protein</fullName>
    </submittedName>
</protein>
<feature type="transmembrane region" description="Helical" evidence="1">
    <location>
        <begin position="93"/>
        <end position="114"/>
    </location>
</feature>
<evidence type="ECO:0000313" key="2">
    <source>
        <dbReference type="Proteomes" id="UP000046393"/>
    </source>
</evidence>
<reference evidence="3" key="1">
    <citation type="submission" date="2017-02" db="UniProtKB">
        <authorList>
            <consortium name="WormBaseParasite"/>
        </authorList>
    </citation>
    <scope>IDENTIFICATION</scope>
</reference>
<organism evidence="2 3">
    <name type="scientific">Syphacia muris</name>
    <dbReference type="NCBI Taxonomy" id="451379"/>
    <lineage>
        <taxon>Eukaryota</taxon>
        <taxon>Metazoa</taxon>
        <taxon>Ecdysozoa</taxon>
        <taxon>Nematoda</taxon>
        <taxon>Chromadorea</taxon>
        <taxon>Rhabditida</taxon>
        <taxon>Spirurina</taxon>
        <taxon>Oxyuridomorpha</taxon>
        <taxon>Oxyuroidea</taxon>
        <taxon>Oxyuridae</taxon>
        <taxon>Syphacia</taxon>
    </lineage>
</organism>
<keyword evidence="1" id="KW-0812">Transmembrane</keyword>
<evidence type="ECO:0000256" key="1">
    <source>
        <dbReference type="SAM" id="Phobius"/>
    </source>
</evidence>
<dbReference type="AlphaFoldDB" id="A0A0N5ACE1"/>